<evidence type="ECO:0000313" key="3">
    <source>
        <dbReference type="Proteomes" id="UP000775547"/>
    </source>
</evidence>
<organism evidence="2 3">
    <name type="scientific">Asterophora parasitica</name>
    <dbReference type="NCBI Taxonomy" id="117018"/>
    <lineage>
        <taxon>Eukaryota</taxon>
        <taxon>Fungi</taxon>
        <taxon>Dikarya</taxon>
        <taxon>Basidiomycota</taxon>
        <taxon>Agaricomycotina</taxon>
        <taxon>Agaricomycetes</taxon>
        <taxon>Agaricomycetidae</taxon>
        <taxon>Agaricales</taxon>
        <taxon>Tricholomatineae</taxon>
        <taxon>Lyophyllaceae</taxon>
        <taxon>Asterophora</taxon>
    </lineage>
</organism>
<evidence type="ECO:0008006" key="4">
    <source>
        <dbReference type="Google" id="ProtNLM"/>
    </source>
</evidence>
<protein>
    <recommendedName>
        <fullName evidence="4">3-carboxymuconate cyclase</fullName>
    </recommendedName>
</protein>
<reference evidence="2" key="1">
    <citation type="submission" date="2020-07" db="EMBL/GenBank/DDBJ databases">
        <authorList>
            <person name="Nieuwenhuis M."/>
            <person name="Van De Peppel L.J.J."/>
        </authorList>
    </citation>
    <scope>NUCLEOTIDE SEQUENCE</scope>
    <source>
        <strain evidence="2">AP01</strain>
        <tissue evidence="2">Mycelium</tissue>
    </source>
</reference>
<dbReference type="InterPro" id="IPR019405">
    <property type="entry name" value="Lactonase_7-beta_prop"/>
</dbReference>
<feature type="signal peptide" evidence="1">
    <location>
        <begin position="1"/>
        <end position="19"/>
    </location>
</feature>
<evidence type="ECO:0000313" key="2">
    <source>
        <dbReference type="EMBL" id="KAG5645931.1"/>
    </source>
</evidence>
<reference evidence="2" key="2">
    <citation type="submission" date="2021-10" db="EMBL/GenBank/DDBJ databases">
        <title>Phylogenomics reveals ancestral predisposition of the termite-cultivated fungus Termitomyces towards a domesticated lifestyle.</title>
        <authorList>
            <person name="Auxier B."/>
            <person name="Grum-Grzhimaylo A."/>
            <person name="Cardenas M.E."/>
            <person name="Lodge J.D."/>
            <person name="Laessoe T."/>
            <person name="Pedersen O."/>
            <person name="Smith M.E."/>
            <person name="Kuyper T.W."/>
            <person name="Franco-Molano E.A."/>
            <person name="Baroni T.J."/>
            <person name="Aanen D.K."/>
        </authorList>
    </citation>
    <scope>NUCLEOTIDE SEQUENCE</scope>
    <source>
        <strain evidence="2">AP01</strain>
        <tissue evidence="2">Mycelium</tissue>
    </source>
</reference>
<proteinExistence type="predicted"/>
<keyword evidence="3" id="KW-1185">Reference proteome</keyword>
<sequence>MKFSGSAVFSALLVSAVSAGPIHNRTRTSISAARGRAVGAAFFITNEPNGNQLVAADIGADGKLTLRRAISTGGLGAHGITSPNGPDGLFSQGAIKASAAGNIVATVNPGSNTLSVFKINPNDPSNVRQIGEPIGSGGEFPVSLAINNKGNIVCALNGGEVNGVSCFKVDQQKGLLPLSGTNRSLKLKQTTPATGPAGSASDVIFSEDNKRLIASIKGVPPQPGFLAVWDVNTDGSLSQDFKAVAPSKGGLLPFSLTVIPGKNAILATDPAIGFDIFDFATQAAGYGSTSVAAGRSSSVAINGQGATCWSVFSPKSKNFYLTDIKTAIVTEINIDAKLKGTVVKQYPQGKGSGTIDIDIATVGNNE</sequence>
<dbReference type="Proteomes" id="UP000775547">
    <property type="component" value="Unassembled WGS sequence"/>
</dbReference>
<keyword evidence="1" id="KW-0732">Signal</keyword>
<accession>A0A9P7KFJ1</accession>
<feature type="chain" id="PRO_5040318805" description="3-carboxymuconate cyclase" evidence="1">
    <location>
        <begin position="20"/>
        <end position="366"/>
    </location>
</feature>
<name>A0A9P7KFJ1_9AGAR</name>
<dbReference type="Gene3D" id="2.130.10.10">
    <property type="entry name" value="YVTN repeat-like/Quinoprotein amine dehydrogenase"/>
    <property type="match status" value="1"/>
</dbReference>
<comment type="caution">
    <text evidence="2">The sequence shown here is derived from an EMBL/GenBank/DDBJ whole genome shotgun (WGS) entry which is preliminary data.</text>
</comment>
<dbReference type="SUPFAM" id="SSF75011">
    <property type="entry name" value="3-carboxy-cis,cis-mucoante lactonizing enzyme"/>
    <property type="match status" value="1"/>
</dbReference>
<dbReference type="InterPro" id="IPR015943">
    <property type="entry name" value="WD40/YVTN_repeat-like_dom_sf"/>
</dbReference>
<dbReference type="AlphaFoldDB" id="A0A9P7KFJ1"/>
<dbReference type="EMBL" id="JABCKV010000029">
    <property type="protein sequence ID" value="KAG5645931.1"/>
    <property type="molecule type" value="Genomic_DNA"/>
</dbReference>
<evidence type="ECO:0000256" key="1">
    <source>
        <dbReference type="SAM" id="SignalP"/>
    </source>
</evidence>
<dbReference type="OrthoDB" id="10006285at2759"/>
<gene>
    <name evidence="2" type="ORF">DXG03_004720</name>
</gene>
<dbReference type="Pfam" id="PF10282">
    <property type="entry name" value="Lactonase"/>
    <property type="match status" value="1"/>
</dbReference>